<sequence>MATTKGLPYILEDRNGSLTGTDFDDIYDRLFLRVAQAPQRSQHALCAIYDMGRRSVSSKSDDHRHARYNPSVVMQFGLDRSLGTVTFVNSAVSMPMGKYLRRASFLGGSLLRKFIGSDGQEYKWGHRIAEGQEWTCISADNILVAHFNLKPPRTHAYGSSGNVLTIYEEYAHLAMEILASLTIMRHIRKHNL</sequence>
<name>A0A5C3N874_9AGAM</name>
<organism evidence="2 3">
    <name type="scientific">Heliocybe sulcata</name>
    <dbReference type="NCBI Taxonomy" id="5364"/>
    <lineage>
        <taxon>Eukaryota</taxon>
        <taxon>Fungi</taxon>
        <taxon>Dikarya</taxon>
        <taxon>Basidiomycota</taxon>
        <taxon>Agaricomycotina</taxon>
        <taxon>Agaricomycetes</taxon>
        <taxon>Gloeophyllales</taxon>
        <taxon>Gloeophyllaceae</taxon>
        <taxon>Heliocybe</taxon>
    </lineage>
</organism>
<evidence type="ECO:0000313" key="2">
    <source>
        <dbReference type="EMBL" id="TFK53295.1"/>
    </source>
</evidence>
<accession>A0A5C3N874</accession>
<proteinExistence type="predicted"/>
<protein>
    <recommendedName>
        <fullName evidence="1">DUF6593 domain-containing protein</fullName>
    </recommendedName>
</protein>
<dbReference type="OrthoDB" id="2910790at2759"/>
<dbReference type="InterPro" id="IPR046528">
    <property type="entry name" value="DUF6593"/>
</dbReference>
<evidence type="ECO:0000313" key="3">
    <source>
        <dbReference type="Proteomes" id="UP000305948"/>
    </source>
</evidence>
<dbReference type="Pfam" id="PF20236">
    <property type="entry name" value="DUF6593"/>
    <property type="match status" value="1"/>
</dbReference>
<gene>
    <name evidence="2" type="ORF">OE88DRAFT_1676456</name>
</gene>
<dbReference type="EMBL" id="ML213507">
    <property type="protein sequence ID" value="TFK53295.1"/>
    <property type="molecule type" value="Genomic_DNA"/>
</dbReference>
<feature type="domain" description="DUF6593" evidence="1">
    <location>
        <begin position="81"/>
        <end position="189"/>
    </location>
</feature>
<keyword evidence="3" id="KW-1185">Reference proteome</keyword>
<evidence type="ECO:0000259" key="1">
    <source>
        <dbReference type="Pfam" id="PF20236"/>
    </source>
</evidence>
<reference evidence="2 3" key="1">
    <citation type="journal article" date="2019" name="Nat. Ecol. Evol.">
        <title>Megaphylogeny resolves global patterns of mushroom evolution.</title>
        <authorList>
            <person name="Varga T."/>
            <person name="Krizsan K."/>
            <person name="Foldi C."/>
            <person name="Dima B."/>
            <person name="Sanchez-Garcia M."/>
            <person name="Sanchez-Ramirez S."/>
            <person name="Szollosi G.J."/>
            <person name="Szarkandi J.G."/>
            <person name="Papp V."/>
            <person name="Albert L."/>
            <person name="Andreopoulos W."/>
            <person name="Angelini C."/>
            <person name="Antonin V."/>
            <person name="Barry K.W."/>
            <person name="Bougher N.L."/>
            <person name="Buchanan P."/>
            <person name="Buyck B."/>
            <person name="Bense V."/>
            <person name="Catcheside P."/>
            <person name="Chovatia M."/>
            <person name="Cooper J."/>
            <person name="Damon W."/>
            <person name="Desjardin D."/>
            <person name="Finy P."/>
            <person name="Geml J."/>
            <person name="Haridas S."/>
            <person name="Hughes K."/>
            <person name="Justo A."/>
            <person name="Karasinski D."/>
            <person name="Kautmanova I."/>
            <person name="Kiss B."/>
            <person name="Kocsube S."/>
            <person name="Kotiranta H."/>
            <person name="LaButti K.M."/>
            <person name="Lechner B.E."/>
            <person name="Liimatainen K."/>
            <person name="Lipzen A."/>
            <person name="Lukacs Z."/>
            <person name="Mihaltcheva S."/>
            <person name="Morgado L.N."/>
            <person name="Niskanen T."/>
            <person name="Noordeloos M.E."/>
            <person name="Ohm R.A."/>
            <person name="Ortiz-Santana B."/>
            <person name="Ovrebo C."/>
            <person name="Racz N."/>
            <person name="Riley R."/>
            <person name="Savchenko A."/>
            <person name="Shiryaev A."/>
            <person name="Soop K."/>
            <person name="Spirin V."/>
            <person name="Szebenyi C."/>
            <person name="Tomsovsky M."/>
            <person name="Tulloss R.E."/>
            <person name="Uehling J."/>
            <person name="Grigoriev I.V."/>
            <person name="Vagvolgyi C."/>
            <person name="Papp T."/>
            <person name="Martin F.M."/>
            <person name="Miettinen O."/>
            <person name="Hibbett D.S."/>
            <person name="Nagy L.G."/>
        </authorList>
    </citation>
    <scope>NUCLEOTIDE SEQUENCE [LARGE SCALE GENOMIC DNA]</scope>
    <source>
        <strain evidence="2 3">OMC1185</strain>
    </source>
</reference>
<dbReference type="Proteomes" id="UP000305948">
    <property type="component" value="Unassembled WGS sequence"/>
</dbReference>
<dbReference type="AlphaFoldDB" id="A0A5C3N874"/>